<keyword evidence="8" id="KW-1185">Reference proteome</keyword>
<evidence type="ECO:0000256" key="2">
    <source>
        <dbReference type="ARBA" id="ARBA00023134"/>
    </source>
</evidence>
<comment type="subcellular location">
    <subcellularLocation>
        <location evidence="3">Cytoplasm</location>
    </subcellularLocation>
</comment>
<feature type="binding site" evidence="3">
    <location>
        <position position="276"/>
    </location>
    <ligand>
        <name>Zn(2+)</name>
        <dbReference type="ChEBI" id="CHEBI:29105"/>
    </ligand>
</feature>
<dbReference type="GO" id="GO:0003924">
    <property type="term" value="F:GTPase activity"/>
    <property type="evidence" value="ECO:0007669"/>
    <property type="project" value="UniProtKB-UniRule"/>
</dbReference>
<dbReference type="Proteomes" id="UP000243002">
    <property type="component" value="Unassembled WGS sequence"/>
</dbReference>
<keyword evidence="3" id="KW-0479">Metal-binding</keyword>
<dbReference type="OrthoDB" id="9809485at2"/>
<keyword evidence="3" id="KW-0694">RNA-binding</keyword>
<organism evidence="7 8">
    <name type="scientific">Cyanobium usitatum str. Tous</name>
    <dbReference type="NCBI Taxonomy" id="2116684"/>
    <lineage>
        <taxon>Bacteria</taxon>
        <taxon>Bacillati</taxon>
        <taxon>Cyanobacteriota</taxon>
        <taxon>Cyanophyceae</taxon>
        <taxon>Synechococcales</taxon>
        <taxon>Prochlorococcaceae</taxon>
        <taxon>Cyanobium</taxon>
    </lineage>
</organism>
<dbReference type="HAMAP" id="MF_01820">
    <property type="entry name" value="GTPase_RsgA"/>
    <property type="match status" value="1"/>
</dbReference>
<gene>
    <name evidence="3 7" type="primary">rsgA</name>
    <name evidence="7" type="ORF">C7K55_09605</name>
</gene>
<dbReference type="Pfam" id="PF03193">
    <property type="entry name" value="RsgA_GTPase"/>
    <property type="match status" value="1"/>
</dbReference>
<evidence type="ECO:0000256" key="4">
    <source>
        <dbReference type="SAM" id="MobiDB-lite"/>
    </source>
</evidence>
<feature type="binding site" evidence="3">
    <location>
        <begin position="180"/>
        <end position="188"/>
    </location>
    <ligand>
        <name>GTP</name>
        <dbReference type="ChEBI" id="CHEBI:37565"/>
    </ligand>
</feature>
<dbReference type="SUPFAM" id="SSF50249">
    <property type="entry name" value="Nucleic acid-binding proteins"/>
    <property type="match status" value="1"/>
</dbReference>
<keyword evidence="1 3" id="KW-0547">Nucleotide-binding</keyword>
<dbReference type="Gene3D" id="2.40.50.140">
    <property type="entry name" value="Nucleic acid-binding proteins"/>
    <property type="match status" value="1"/>
</dbReference>
<reference evidence="7 8" key="1">
    <citation type="journal article" date="2018" name="Environ. Microbiol.">
        <title>Ecological and genomic features of two widespread freshwater picocyanobacteria.</title>
        <authorList>
            <person name="Cabello-Yeves P.J."/>
            <person name="Picazo A."/>
            <person name="Camacho A."/>
            <person name="Callieri C."/>
            <person name="Rosselli R."/>
            <person name="Roda-Garcia J.J."/>
            <person name="Coutinho F.H."/>
            <person name="Rodriguez-Valera F."/>
        </authorList>
    </citation>
    <scope>NUCLEOTIDE SEQUENCE [LARGE SCALE GENOMIC DNA]</scope>
    <source>
        <strain evidence="7 8">Tous</strain>
    </source>
</reference>
<dbReference type="GO" id="GO:0042274">
    <property type="term" value="P:ribosomal small subunit biogenesis"/>
    <property type="evidence" value="ECO:0007669"/>
    <property type="project" value="UniProtKB-UniRule"/>
</dbReference>
<keyword evidence="3" id="KW-0699">rRNA-binding</keyword>
<dbReference type="InterPro" id="IPR004881">
    <property type="entry name" value="Ribosome_biogen_GTPase_RsgA"/>
</dbReference>
<feature type="region of interest" description="Disordered" evidence="4">
    <location>
        <begin position="302"/>
        <end position="365"/>
    </location>
</feature>
<dbReference type="InterPro" id="IPR010914">
    <property type="entry name" value="RsgA_GTPase_dom"/>
</dbReference>
<keyword evidence="3" id="KW-0690">Ribosome biogenesis</keyword>
<feature type="domain" description="EngC GTPase" evidence="5">
    <location>
        <begin position="88"/>
        <end position="236"/>
    </location>
</feature>
<feature type="binding site" evidence="3">
    <location>
        <position position="268"/>
    </location>
    <ligand>
        <name>Zn(2+)</name>
        <dbReference type="ChEBI" id="CHEBI:29105"/>
    </ligand>
</feature>
<dbReference type="InterPro" id="IPR030378">
    <property type="entry name" value="G_CP_dom"/>
</dbReference>
<dbReference type="GO" id="GO:0046872">
    <property type="term" value="F:metal ion binding"/>
    <property type="evidence" value="ECO:0007669"/>
    <property type="project" value="UniProtKB-KW"/>
</dbReference>
<dbReference type="Gene3D" id="3.40.50.300">
    <property type="entry name" value="P-loop containing nucleotide triphosphate hydrolases"/>
    <property type="match status" value="1"/>
</dbReference>
<dbReference type="PANTHER" id="PTHR32120">
    <property type="entry name" value="SMALL RIBOSOMAL SUBUNIT BIOGENESIS GTPASE RSGA"/>
    <property type="match status" value="1"/>
</dbReference>
<sequence>MEVEPGRLRLIGQVVALLANYCWVELDQLGPTGLSRLLCTRRTRLGKSGQTIAVGDRVWVDGIDWPAGRAAVAALEPRQSLLERPAVANVALVVVVVALAEPELDLLQLTRFLLTAEATGRPVQLVFSKADLVSPDEVASWCQRAAAWGYDALAVSTSSGEGMEPLLQRLAQPGIAVLCGPSGVGKSSVLNRLCPELGLRVAAVSGRLQRGRHTTRHVELFPLAPGALLADTPGFNRPRLPADPVALGPLFPEIRQRLGLGCCRFSNCLHQGDPGCAVGSDWERYPLYAQCLSDLLLDGERTGRVADSPDGSGLRRRGQGLEPRLAPGLRQLSRRRQRQQLLDGEEDGQAGTGKVTDFSRPDLAD</sequence>
<dbReference type="GO" id="GO:0005737">
    <property type="term" value="C:cytoplasm"/>
    <property type="evidence" value="ECO:0007669"/>
    <property type="project" value="UniProtKB-SubCell"/>
</dbReference>
<evidence type="ECO:0000256" key="3">
    <source>
        <dbReference type="HAMAP-Rule" id="MF_01820"/>
    </source>
</evidence>
<evidence type="ECO:0000259" key="5">
    <source>
        <dbReference type="PROSITE" id="PS50936"/>
    </source>
</evidence>
<keyword evidence="3" id="KW-0963">Cytoplasm</keyword>
<dbReference type="PROSITE" id="PS50936">
    <property type="entry name" value="ENGC_GTPASE"/>
    <property type="match status" value="1"/>
</dbReference>
<feature type="domain" description="CP-type G" evidence="6">
    <location>
        <begin position="79"/>
        <end position="238"/>
    </location>
</feature>
<dbReference type="SUPFAM" id="SSF52540">
    <property type="entry name" value="P-loop containing nucleoside triphosphate hydrolases"/>
    <property type="match status" value="1"/>
</dbReference>
<comment type="similarity">
    <text evidence="3">Belongs to the TRAFAC class YlqF/YawG GTPase family. RsgA subfamily.</text>
</comment>
<name>A0A2P7MU14_9CYAN</name>
<evidence type="ECO:0000256" key="1">
    <source>
        <dbReference type="ARBA" id="ARBA00022741"/>
    </source>
</evidence>
<keyword evidence="3" id="KW-0378">Hydrolase</keyword>
<proteinExistence type="inferred from homology"/>
<dbReference type="InterPro" id="IPR012340">
    <property type="entry name" value="NA-bd_OB-fold"/>
</dbReference>
<dbReference type="NCBIfam" id="TIGR00157">
    <property type="entry name" value="ribosome small subunit-dependent GTPase A"/>
    <property type="match status" value="1"/>
</dbReference>
<feature type="binding site" evidence="3">
    <location>
        <position position="270"/>
    </location>
    <ligand>
        <name>Zn(2+)</name>
        <dbReference type="ChEBI" id="CHEBI:29105"/>
    </ligand>
</feature>
<evidence type="ECO:0000313" key="8">
    <source>
        <dbReference type="Proteomes" id="UP000243002"/>
    </source>
</evidence>
<dbReference type="GO" id="GO:0005525">
    <property type="term" value="F:GTP binding"/>
    <property type="evidence" value="ECO:0007669"/>
    <property type="project" value="UniProtKB-UniRule"/>
</dbReference>
<comment type="caution">
    <text evidence="7">The sequence shown here is derived from an EMBL/GenBank/DDBJ whole genome shotgun (WGS) entry which is preliminary data.</text>
</comment>
<evidence type="ECO:0000259" key="6">
    <source>
        <dbReference type="PROSITE" id="PS51721"/>
    </source>
</evidence>
<dbReference type="Gene3D" id="1.10.40.50">
    <property type="entry name" value="Probable gtpase engc, domain 3"/>
    <property type="match status" value="1"/>
</dbReference>
<accession>A0A2P7MU14</accession>
<dbReference type="EC" id="3.6.1.-" evidence="3"/>
<comment type="function">
    <text evidence="3">One of several proteins that assist in the late maturation steps of the functional core of the 30S ribosomal subunit. Helps release RbfA from mature subunits. May play a role in the assembly of ribosomal proteins into the subunit. Circularly permuted GTPase that catalyzes slow GTP hydrolysis, GTPase activity is stimulated by the 30S ribosomal subunit.</text>
</comment>
<dbReference type="AlphaFoldDB" id="A0A2P7MU14"/>
<comment type="subunit">
    <text evidence="3">Monomer. Associates with 30S ribosomal subunit, binds 16S rRNA.</text>
</comment>
<feature type="binding site" evidence="3">
    <location>
        <begin position="128"/>
        <end position="131"/>
    </location>
    <ligand>
        <name>GTP</name>
        <dbReference type="ChEBI" id="CHEBI:37565"/>
    </ligand>
</feature>
<dbReference type="PANTHER" id="PTHR32120:SF11">
    <property type="entry name" value="SMALL RIBOSOMAL SUBUNIT BIOGENESIS GTPASE RSGA 1, MITOCHONDRIAL-RELATED"/>
    <property type="match status" value="1"/>
</dbReference>
<feature type="binding site" evidence="3">
    <location>
        <position position="263"/>
    </location>
    <ligand>
        <name>Zn(2+)</name>
        <dbReference type="ChEBI" id="CHEBI:29105"/>
    </ligand>
</feature>
<dbReference type="InterPro" id="IPR027417">
    <property type="entry name" value="P-loop_NTPase"/>
</dbReference>
<keyword evidence="2 3" id="KW-0342">GTP-binding</keyword>
<keyword evidence="3" id="KW-0862">Zinc</keyword>
<evidence type="ECO:0000313" key="7">
    <source>
        <dbReference type="EMBL" id="PSJ04699.1"/>
    </source>
</evidence>
<dbReference type="PROSITE" id="PS51721">
    <property type="entry name" value="G_CP"/>
    <property type="match status" value="1"/>
</dbReference>
<dbReference type="RefSeq" id="WP_106632509.1">
    <property type="nucleotide sequence ID" value="NZ_PXXO01000010.1"/>
</dbReference>
<comment type="cofactor">
    <cofactor evidence="3">
        <name>Zn(2+)</name>
        <dbReference type="ChEBI" id="CHEBI:29105"/>
    </cofactor>
    <text evidence="3">Binds 1 zinc ion per subunit.</text>
</comment>
<dbReference type="CDD" id="cd01854">
    <property type="entry name" value="YjeQ_EngC"/>
    <property type="match status" value="1"/>
</dbReference>
<dbReference type="EMBL" id="PXXO01000010">
    <property type="protein sequence ID" value="PSJ04699.1"/>
    <property type="molecule type" value="Genomic_DNA"/>
</dbReference>
<dbReference type="GO" id="GO:0019843">
    <property type="term" value="F:rRNA binding"/>
    <property type="evidence" value="ECO:0007669"/>
    <property type="project" value="UniProtKB-KW"/>
</dbReference>
<protein>
    <recommendedName>
        <fullName evidence="3">Small ribosomal subunit biogenesis GTPase RsgA</fullName>
        <ecNumber evidence="3">3.6.1.-</ecNumber>
    </recommendedName>
</protein>